<dbReference type="AlphaFoldDB" id="A0AAU9IVV7"/>
<feature type="compositionally biased region" description="Polar residues" evidence="3">
    <location>
        <begin position="721"/>
        <end position="742"/>
    </location>
</feature>
<dbReference type="SMART" id="SM00612">
    <property type="entry name" value="Kelch"/>
    <property type="match status" value="3"/>
</dbReference>
<dbReference type="EMBL" id="CAJZBQ010000018">
    <property type="protein sequence ID" value="CAG9317843.1"/>
    <property type="molecule type" value="Genomic_DNA"/>
</dbReference>
<reference evidence="5" key="1">
    <citation type="submission" date="2021-09" db="EMBL/GenBank/DDBJ databases">
        <authorList>
            <consortium name="AG Swart"/>
            <person name="Singh M."/>
            <person name="Singh A."/>
            <person name="Seah K."/>
            <person name="Emmerich C."/>
        </authorList>
    </citation>
    <scope>NUCLEOTIDE SEQUENCE</scope>
    <source>
        <strain evidence="5">ATCC30299</strain>
    </source>
</reference>
<proteinExistence type="predicted"/>
<comment type="caution">
    <text evidence="5">The sequence shown here is derived from an EMBL/GenBank/DDBJ whole genome shotgun (WGS) entry which is preliminary data.</text>
</comment>
<dbReference type="SUPFAM" id="SSF117281">
    <property type="entry name" value="Kelch motif"/>
    <property type="match status" value="1"/>
</dbReference>
<dbReference type="InterPro" id="IPR000210">
    <property type="entry name" value="BTB/POZ_dom"/>
</dbReference>
<dbReference type="InterPro" id="IPR011333">
    <property type="entry name" value="SKP1/BTB/POZ_sf"/>
</dbReference>
<keyword evidence="2" id="KW-0677">Repeat</keyword>
<dbReference type="Proteomes" id="UP001162131">
    <property type="component" value="Unassembled WGS sequence"/>
</dbReference>
<feature type="region of interest" description="Disordered" evidence="3">
    <location>
        <begin position="721"/>
        <end position="756"/>
    </location>
</feature>
<dbReference type="InterPro" id="IPR006652">
    <property type="entry name" value="Kelch_1"/>
</dbReference>
<dbReference type="Gene3D" id="3.30.710.10">
    <property type="entry name" value="Potassium Channel Kv1.1, Chain A"/>
    <property type="match status" value="2"/>
</dbReference>
<evidence type="ECO:0000313" key="5">
    <source>
        <dbReference type="EMBL" id="CAG9317843.1"/>
    </source>
</evidence>
<keyword evidence="1" id="KW-0880">Kelch repeat</keyword>
<dbReference type="Gene3D" id="2.120.10.80">
    <property type="entry name" value="Kelch-type beta propeller"/>
    <property type="match status" value="2"/>
</dbReference>
<dbReference type="InterPro" id="IPR015915">
    <property type="entry name" value="Kelch-typ_b-propeller"/>
</dbReference>
<dbReference type="InterPro" id="IPR011043">
    <property type="entry name" value="Gal_Oxase/kelch_b-propeller"/>
</dbReference>
<organism evidence="5 6">
    <name type="scientific">Blepharisma stoltei</name>
    <dbReference type="NCBI Taxonomy" id="1481888"/>
    <lineage>
        <taxon>Eukaryota</taxon>
        <taxon>Sar</taxon>
        <taxon>Alveolata</taxon>
        <taxon>Ciliophora</taxon>
        <taxon>Postciliodesmatophora</taxon>
        <taxon>Heterotrichea</taxon>
        <taxon>Heterotrichida</taxon>
        <taxon>Blepharismidae</taxon>
        <taxon>Blepharisma</taxon>
    </lineage>
</organism>
<sequence length="823" mass="93472">MAWLHPPAIGCRFSFLHLPCSRCGHTVCLYEDSLVLFGGFDGRKWLNDVHLFNTSSMVWTQPRVLGSAPQPRQYHTAQIIGHKMYIFGGYNGSVWLRDLIILDFHEMQWKYPKVKGDLPNGKEGHAMASVDKYIYLFGGWDGSAIGDLHRLDTTTLEWKLIETAGSKPFLCGHTMTNVKGQLFIFGGFDGNNWVNTLYVIDPSSSKPEWVTPEVSGSPVTRGYHCATLVNRYILIYAGYNGSYILGDLVALDTEYFTWTVPASCFGHFPTARHAFTMTLSGSELYIFGGYNGARDTNELHVLETAAFSSLHDDMWIAFEMNSWQDVKLFSTNGNIMVHSVIIRARCPYLYKYILSAYPDFEGLVKQNPVWVDMGSISEKSLTKFCEYLYCDLCADQITPDIRDDLLLLASKYDLARLRKLCIKTMHWNEQTIPDSALAVDMMKCKEFEDLSDLTVVVEGTQFKVHKVIMAARCPYFRAMLNSGMKETSSQEVSFPDLSSKAFELIIDWIYSDKFSPLFSEQPISTELGINLLFAANILDLQSLMRMTEIVLERSINIENVIELYEVAFALSAVKLKCYCVNLILREFDRVSLKREFATMNEAAFNEVSQFLPRRIKRQTSYAVASDLSMIRWEKEEEKFEEEEKEEPVMVSGHLFQNLRIPVKEFVVRPQNPSSPANELPSTNVYNAIIPSDNFRVPFRGRIIKEPEHFSLNIMGTRAGGLQSSEKLSPKFTQKSLSPQSVRKSAKSSSTKHSTMHRFANESSVIKPELMIKGFSTNKNSFIRRPASFVEDSNEGKEKIPNVGLQICSSTRTLGSTDETKYCY</sequence>
<dbReference type="CDD" id="cd14733">
    <property type="entry name" value="BACK"/>
    <property type="match status" value="1"/>
</dbReference>
<dbReference type="PROSITE" id="PS50097">
    <property type="entry name" value="BTB"/>
    <property type="match status" value="1"/>
</dbReference>
<gene>
    <name evidence="5" type="ORF">BSTOLATCC_MIC19083</name>
</gene>
<dbReference type="CDD" id="cd18186">
    <property type="entry name" value="BTB_POZ_ZBTB_KLHL-like"/>
    <property type="match status" value="1"/>
</dbReference>
<dbReference type="SUPFAM" id="SSF54695">
    <property type="entry name" value="POZ domain"/>
    <property type="match status" value="2"/>
</dbReference>
<protein>
    <recommendedName>
        <fullName evidence="4">BTB domain-containing protein</fullName>
    </recommendedName>
</protein>
<name>A0AAU9IVV7_9CILI</name>
<dbReference type="SUPFAM" id="SSF50965">
    <property type="entry name" value="Galactose oxidase, central domain"/>
    <property type="match status" value="1"/>
</dbReference>
<dbReference type="SMART" id="SM00225">
    <property type="entry name" value="BTB"/>
    <property type="match status" value="2"/>
</dbReference>
<dbReference type="Pfam" id="PF00651">
    <property type="entry name" value="BTB"/>
    <property type="match status" value="2"/>
</dbReference>
<feature type="domain" description="BTB" evidence="4">
    <location>
        <begin position="451"/>
        <end position="515"/>
    </location>
</feature>
<evidence type="ECO:0000256" key="2">
    <source>
        <dbReference type="ARBA" id="ARBA00022737"/>
    </source>
</evidence>
<evidence type="ECO:0000313" key="6">
    <source>
        <dbReference type="Proteomes" id="UP001162131"/>
    </source>
</evidence>
<evidence type="ECO:0000256" key="1">
    <source>
        <dbReference type="ARBA" id="ARBA00022441"/>
    </source>
</evidence>
<evidence type="ECO:0000256" key="3">
    <source>
        <dbReference type="SAM" id="MobiDB-lite"/>
    </source>
</evidence>
<keyword evidence="6" id="KW-1185">Reference proteome</keyword>
<dbReference type="PANTHER" id="PTHR46093">
    <property type="entry name" value="ACYL-COA-BINDING DOMAIN-CONTAINING PROTEIN 5"/>
    <property type="match status" value="1"/>
</dbReference>
<dbReference type="Pfam" id="PF24681">
    <property type="entry name" value="Kelch_KLHDC2_KLHL20_DRC7"/>
    <property type="match status" value="1"/>
</dbReference>
<dbReference type="PANTHER" id="PTHR46093:SF18">
    <property type="entry name" value="FIBRONECTIN TYPE-III DOMAIN-CONTAINING PROTEIN"/>
    <property type="match status" value="1"/>
</dbReference>
<evidence type="ECO:0000259" key="4">
    <source>
        <dbReference type="PROSITE" id="PS50097"/>
    </source>
</evidence>
<accession>A0AAU9IVV7</accession>